<sequence>MSDAVSATEPGLAPVPRVLSIAGTDPTGGAGVQADLKSVAASGGYGMAAVTALVAQNTCGVRSVHRPPPDFLREQLVAVSDDVQIDAVKIGMLFDAEIIAVVRAWLAEHRPPVVVLDPVMVATSGDHLLQPEAEDALRDLLPLVDLITPNVPELAALVSEPAAVTWDGLLDQARRLSRSTGVTVLAKGGHLDGDEIWDALVDASGAVTELSTPRVETRATHGTGCSLSSAVATLRVTHGAWQPAVTEAKRWLTTALRAGEELHVGQGHGPVSHLAETWARAGTRLTPARLAEHWWAQIADVRAEIDALPFVRALADGSLGDDDFSWYLAQDALYLGDYARVLAEASRRAPTVSEQTFWAGCAQQALVTELELHRGWLGGSDEPETLPGPVTTAYVDHLLATTARGGYAEVVAAALPCFWIYADVGARLAEHRTDDHPYAAWLTTYADEDFAEATARAVDLVSTLAAGSTPQVRERMFAAFRASAVLERDFFAAPLQRHDGSGPTVEG</sequence>
<keyword evidence="6" id="KW-0547">Nucleotide-binding</keyword>
<dbReference type="GO" id="GO:0009229">
    <property type="term" value="P:thiamine diphosphate biosynthetic process"/>
    <property type="evidence" value="ECO:0007669"/>
    <property type="project" value="UniProtKB-UniPathway"/>
</dbReference>
<dbReference type="GO" id="GO:0005829">
    <property type="term" value="C:cytosol"/>
    <property type="evidence" value="ECO:0007669"/>
    <property type="project" value="TreeGrafter"/>
</dbReference>
<feature type="domain" description="Thiaminase-2/PQQC" evidence="10">
    <location>
        <begin position="309"/>
        <end position="493"/>
    </location>
</feature>
<keyword evidence="8" id="KW-0067">ATP-binding</keyword>
<comment type="catalytic activity">
    <reaction evidence="2">
        <text>4-amino-2-methyl-5-(phosphooxymethyl)pyrimidine + ATP = 4-amino-2-methyl-5-(diphosphooxymethyl)pyrimidine + ADP</text>
        <dbReference type="Rhea" id="RHEA:19893"/>
        <dbReference type="ChEBI" id="CHEBI:30616"/>
        <dbReference type="ChEBI" id="CHEBI:57841"/>
        <dbReference type="ChEBI" id="CHEBI:58354"/>
        <dbReference type="ChEBI" id="CHEBI:456216"/>
        <dbReference type="EC" id="2.7.4.7"/>
    </reaction>
</comment>
<dbReference type="InterPro" id="IPR029056">
    <property type="entry name" value="Ribokinase-like"/>
</dbReference>
<dbReference type="NCBIfam" id="NF011301">
    <property type="entry name" value="PRK14713.1"/>
    <property type="match status" value="1"/>
</dbReference>
<keyword evidence="9" id="KW-0784">Thiamine biosynthesis</keyword>
<dbReference type="Proteomes" id="UP000592181">
    <property type="component" value="Unassembled WGS sequence"/>
</dbReference>
<keyword evidence="7 12" id="KW-0418">Kinase</keyword>
<dbReference type="InterPro" id="IPR004399">
    <property type="entry name" value="HMP/HMP-P_kinase_dom"/>
</dbReference>
<proteinExistence type="predicted"/>
<dbReference type="InterPro" id="IPR013749">
    <property type="entry name" value="PM/HMP-P_kinase-1"/>
</dbReference>
<feature type="domain" description="Pyridoxamine kinase/Phosphomethylpyrimidine kinase" evidence="11">
    <location>
        <begin position="25"/>
        <end position="271"/>
    </location>
</feature>
<protein>
    <submittedName>
        <fullName evidence="12">Hydroxymethylpyrimidine kinase/phosphomethylpyrimidine kinase</fullName>
    </submittedName>
</protein>
<dbReference type="GO" id="GO:0008902">
    <property type="term" value="F:hydroxymethylpyrimidine kinase activity"/>
    <property type="evidence" value="ECO:0007669"/>
    <property type="project" value="UniProtKB-EC"/>
</dbReference>
<evidence type="ECO:0000259" key="11">
    <source>
        <dbReference type="Pfam" id="PF08543"/>
    </source>
</evidence>
<dbReference type="CDD" id="cd19365">
    <property type="entry name" value="TenA_C-like"/>
    <property type="match status" value="1"/>
</dbReference>
<dbReference type="PANTHER" id="PTHR20858:SF17">
    <property type="entry name" value="HYDROXYMETHYLPYRIMIDINE_PHOSPHOMETHYLPYRIMIDINE KINASE THI20-RELATED"/>
    <property type="match status" value="1"/>
</dbReference>
<dbReference type="PANTHER" id="PTHR20858">
    <property type="entry name" value="PHOSPHOMETHYLPYRIMIDINE KINASE"/>
    <property type="match status" value="1"/>
</dbReference>
<comment type="pathway">
    <text evidence="4">Cofactor biosynthesis; thiamine diphosphate biosynthesis; 4-amino-2-methyl-5-diphosphomethylpyrimidine from 5-amino-1-(5-phospho-D-ribosyl)imidazole: step 3/3.</text>
</comment>
<dbReference type="GO" id="GO:0005524">
    <property type="term" value="F:ATP binding"/>
    <property type="evidence" value="ECO:0007669"/>
    <property type="project" value="UniProtKB-KW"/>
</dbReference>
<dbReference type="Pfam" id="PF08543">
    <property type="entry name" value="Phos_pyr_kin"/>
    <property type="match status" value="1"/>
</dbReference>
<dbReference type="Gene3D" id="1.20.910.10">
    <property type="entry name" value="Heme oxygenase-like"/>
    <property type="match status" value="1"/>
</dbReference>
<evidence type="ECO:0000256" key="4">
    <source>
        <dbReference type="ARBA" id="ARBA00004769"/>
    </source>
</evidence>
<dbReference type="GO" id="GO:0009228">
    <property type="term" value="P:thiamine biosynthetic process"/>
    <property type="evidence" value="ECO:0007669"/>
    <property type="project" value="UniProtKB-KW"/>
</dbReference>
<dbReference type="Pfam" id="PF03070">
    <property type="entry name" value="TENA_THI-4"/>
    <property type="match status" value="1"/>
</dbReference>
<accession>A0A852X6F3</accession>
<evidence type="ECO:0000256" key="5">
    <source>
        <dbReference type="ARBA" id="ARBA00022679"/>
    </source>
</evidence>
<dbReference type="NCBIfam" id="TIGR00097">
    <property type="entry name" value="HMP-P_kinase"/>
    <property type="match status" value="1"/>
</dbReference>
<dbReference type="CDD" id="cd01169">
    <property type="entry name" value="HMPP_kinase"/>
    <property type="match status" value="1"/>
</dbReference>
<comment type="caution">
    <text evidence="12">The sequence shown here is derived from an EMBL/GenBank/DDBJ whole genome shotgun (WGS) entry which is preliminary data.</text>
</comment>
<evidence type="ECO:0000259" key="10">
    <source>
        <dbReference type="Pfam" id="PF03070"/>
    </source>
</evidence>
<dbReference type="GO" id="GO:0008972">
    <property type="term" value="F:phosphomethylpyrimidine kinase activity"/>
    <property type="evidence" value="ECO:0007669"/>
    <property type="project" value="UniProtKB-EC"/>
</dbReference>
<evidence type="ECO:0000256" key="8">
    <source>
        <dbReference type="ARBA" id="ARBA00022840"/>
    </source>
</evidence>
<comment type="catalytic activity">
    <reaction evidence="1">
        <text>4-amino-5-hydroxymethyl-2-methylpyrimidine + ATP = 4-amino-2-methyl-5-(phosphooxymethyl)pyrimidine + ADP + H(+)</text>
        <dbReference type="Rhea" id="RHEA:23096"/>
        <dbReference type="ChEBI" id="CHEBI:15378"/>
        <dbReference type="ChEBI" id="CHEBI:16892"/>
        <dbReference type="ChEBI" id="CHEBI:30616"/>
        <dbReference type="ChEBI" id="CHEBI:58354"/>
        <dbReference type="ChEBI" id="CHEBI:456216"/>
        <dbReference type="EC" id="2.7.1.49"/>
    </reaction>
</comment>
<gene>
    <name evidence="12" type="ORF">BJY28_002476</name>
</gene>
<evidence type="ECO:0000256" key="1">
    <source>
        <dbReference type="ARBA" id="ARBA00000151"/>
    </source>
</evidence>
<dbReference type="InterPro" id="IPR004305">
    <property type="entry name" value="Thiaminase-2/PQQC"/>
</dbReference>
<keyword evidence="5" id="KW-0808">Transferase</keyword>
<dbReference type="EMBL" id="JACBZX010000001">
    <property type="protein sequence ID" value="NYG38007.1"/>
    <property type="molecule type" value="Genomic_DNA"/>
</dbReference>
<name>A0A852X6F3_9MICO</name>
<dbReference type="SUPFAM" id="SSF48613">
    <property type="entry name" value="Heme oxygenase-like"/>
    <property type="match status" value="1"/>
</dbReference>
<dbReference type="UniPathway" id="UPA00060">
    <property type="reaction ID" value="UER00138"/>
</dbReference>
<evidence type="ECO:0000313" key="13">
    <source>
        <dbReference type="Proteomes" id="UP000592181"/>
    </source>
</evidence>
<dbReference type="AlphaFoldDB" id="A0A852X6F3"/>
<dbReference type="FunFam" id="3.40.1190.20:FF:000003">
    <property type="entry name" value="Phosphomethylpyrimidine kinase ThiD"/>
    <property type="match status" value="1"/>
</dbReference>
<evidence type="ECO:0000256" key="3">
    <source>
        <dbReference type="ARBA" id="ARBA00003848"/>
    </source>
</evidence>
<keyword evidence="13" id="KW-1185">Reference proteome</keyword>
<organism evidence="12 13">
    <name type="scientific">Janibacter alkaliphilus</name>
    <dbReference type="NCBI Taxonomy" id="1069963"/>
    <lineage>
        <taxon>Bacteria</taxon>
        <taxon>Bacillati</taxon>
        <taxon>Actinomycetota</taxon>
        <taxon>Actinomycetes</taxon>
        <taxon>Micrococcales</taxon>
        <taxon>Intrasporangiaceae</taxon>
        <taxon>Janibacter</taxon>
    </lineage>
</organism>
<evidence type="ECO:0000256" key="7">
    <source>
        <dbReference type="ARBA" id="ARBA00022777"/>
    </source>
</evidence>
<dbReference type="SUPFAM" id="SSF53613">
    <property type="entry name" value="Ribokinase-like"/>
    <property type="match status" value="1"/>
</dbReference>
<dbReference type="Gene3D" id="3.40.1190.20">
    <property type="match status" value="1"/>
</dbReference>
<evidence type="ECO:0000313" key="12">
    <source>
        <dbReference type="EMBL" id="NYG38007.1"/>
    </source>
</evidence>
<evidence type="ECO:0000256" key="9">
    <source>
        <dbReference type="ARBA" id="ARBA00022977"/>
    </source>
</evidence>
<reference evidence="12 13" key="1">
    <citation type="submission" date="2020-07" db="EMBL/GenBank/DDBJ databases">
        <title>Sequencing the genomes of 1000 actinobacteria strains.</title>
        <authorList>
            <person name="Klenk H.-P."/>
        </authorList>
    </citation>
    <scope>NUCLEOTIDE SEQUENCE [LARGE SCALE GENOMIC DNA]</scope>
    <source>
        <strain evidence="12 13">DSM 24723</strain>
    </source>
</reference>
<evidence type="ECO:0000256" key="2">
    <source>
        <dbReference type="ARBA" id="ARBA00000565"/>
    </source>
</evidence>
<comment type="function">
    <text evidence="3">Catalyzes the phosphorylation of hydroxymethylpyrimidine phosphate (HMP-P) to HMP-PP, and of HMP to HMP-P.</text>
</comment>
<evidence type="ECO:0000256" key="6">
    <source>
        <dbReference type="ARBA" id="ARBA00022741"/>
    </source>
</evidence>
<dbReference type="InterPro" id="IPR016084">
    <property type="entry name" value="Haem_Oase-like_multi-hlx"/>
</dbReference>